<evidence type="ECO:0000256" key="2">
    <source>
        <dbReference type="ARBA" id="ARBA00022692"/>
    </source>
</evidence>
<evidence type="ECO:0000256" key="5">
    <source>
        <dbReference type="SAM" id="Phobius"/>
    </source>
</evidence>
<evidence type="ECO:0000256" key="3">
    <source>
        <dbReference type="ARBA" id="ARBA00022989"/>
    </source>
</evidence>
<sequence length="134" mass="14644">MSLELSYLLWSAVLAFVYMMAQAGAYRLQNGLVEADPNRDVQPPPDVFTARATRALRNFHETYPIFIVLVVVTEFTGRGGPLTGWGAAIWFWARAAYLPIYVGGLGLVRSAVWGVSAIGLALMFAGIAIDCMFP</sequence>
<comment type="subcellular location">
    <subcellularLocation>
        <location evidence="1">Membrane</location>
    </subcellularLocation>
</comment>
<keyword evidence="3 5" id="KW-1133">Transmembrane helix</keyword>
<dbReference type="InterPro" id="IPR023352">
    <property type="entry name" value="MAPEG-like_dom_sf"/>
</dbReference>
<organism evidence="6 7">
    <name type="scientific">Sinorhizobium chiapasense</name>
    <dbReference type="NCBI Taxonomy" id="501572"/>
    <lineage>
        <taxon>Bacteria</taxon>
        <taxon>Pseudomonadati</taxon>
        <taxon>Pseudomonadota</taxon>
        <taxon>Alphaproteobacteria</taxon>
        <taxon>Hyphomicrobiales</taxon>
        <taxon>Rhizobiaceae</taxon>
        <taxon>Sinorhizobium/Ensifer group</taxon>
        <taxon>Sinorhizobium</taxon>
    </lineage>
</organism>
<accession>A0ABZ2BAT2</accession>
<feature type="transmembrane region" description="Helical" evidence="5">
    <location>
        <begin position="89"/>
        <end position="107"/>
    </location>
</feature>
<evidence type="ECO:0000313" key="6">
    <source>
        <dbReference type="EMBL" id="WVT03235.1"/>
    </source>
</evidence>
<evidence type="ECO:0000313" key="7">
    <source>
        <dbReference type="Proteomes" id="UP001432360"/>
    </source>
</evidence>
<dbReference type="Gene3D" id="1.20.120.550">
    <property type="entry name" value="Membrane associated eicosanoid/glutathione metabolism-like domain"/>
    <property type="match status" value="1"/>
</dbReference>
<keyword evidence="4 5" id="KW-0472">Membrane</keyword>
<dbReference type="RefSeq" id="WP_331372470.1">
    <property type="nucleotide sequence ID" value="NZ_CP133148.1"/>
</dbReference>
<dbReference type="Proteomes" id="UP001432360">
    <property type="component" value="Chromosome"/>
</dbReference>
<evidence type="ECO:0000256" key="1">
    <source>
        <dbReference type="ARBA" id="ARBA00004370"/>
    </source>
</evidence>
<gene>
    <name evidence="6" type="ORF">RB548_17345</name>
</gene>
<feature type="transmembrane region" description="Helical" evidence="5">
    <location>
        <begin position="113"/>
        <end position="133"/>
    </location>
</feature>
<dbReference type="SUPFAM" id="SSF161084">
    <property type="entry name" value="MAPEG domain-like"/>
    <property type="match status" value="1"/>
</dbReference>
<reference evidence="6" key="1">
    <citation type="submission" date="2023-08" db="EMBL/GenBank/DDBJ databases">
        <title>Complete genome sequence of Sinorhizobium chiapanecum ITTG S70 isolated from Acaciella angustissima nodules in Chiapas-Mexico.</title>
        <authorList>
            <person name="Rincon-Rosales R."/>
            <person name="Rogel M.A."/>
            <person name="Rincon-Medina C.I."/>
            <person name="Guerrero G."/>
            <person name="Manzano-Gomez L.A."/>
            <person name="Lopez-Lopez A."/>
            <person name="Rincon Molina F.A."/>
            <person name="Martinez-Romero E."/>
        </authorList>
    </citation>
    <scope>NUCLEOTIDE SEQUENCE</scope>
    <source>
        <strain evidence="6">ITTG S70</strain>
    </source>
</reference>
<dbReference type="EMBL" id="CP133148">
    <property type="protein sequence ID" value="WVT03235.1"/>
    <property type="molecule type" value="Genomic_DNA"/>
</dbReference>
<dbReference type="InterPro" id="IPR001129">
    <property type="entry name" value="Membr-assoc_MAPEG"/>
</dbReference>
<dbReference type="PANTHER" id="PTHR35371">
    <property type="entry name" value="INNER MEMBRANE PROTEIN"/>
    <property type="match status" value="1"/>
</dbReference>
<keyword evidence="2 5" id="KW-0812">Transmembrane</keyword>
<dbReference type="PANTHER" id="PTHR35371:SF1">
    <property type="entry name" value="BLR7753 PROTEIN"/>
    <property type="match status" value="1"/>
</dbReference>
<proteinExistence type="predicted"/>
<evidence type="ECO:0000256" key="4">
    <source>
        <dbReference type="ARBA" id="ARBA00023136"/>
    </source>
</evidence>
<keyword evidence="7" id="KW-1185">Reference proteome</keyword>
<dbReference type="Pfam" id="PF01124">
    <property type="entry name" value="MAPEG"/>
    <property type="match status" value="1"/>
</dbReference>
<name>A0ABZ2BAT2_9HYPH</name>
<protein>
    <submittedName>
        <fullName evidence="6">MAPEG family protein</fullName>
    </submittedName>
</protein>